<protein>
    <recommendedName>
        <fullName evidence="3">GIY-YIG nuclease family protein</fullName>
    </recommendedName>
</protein>
<geneLocation type="plasmid" evidence="1">
    <name>unnamed1</name>
</geneLocation>
<evidence type="ECO:0000313" key="2">
    <source>
        <dbReference type="Proteomes" id="UP000664109"/>
    </source>
</evidence>
<dbReference type="EMBL" id="JAFEJA010000003">
    <property type="protein sequence ID" value="MBM9624426.1"/>
    <property type="molecule type" value="Genomic_DNA"/>
</dbReference>
<organism evidence="1 2">
    <name type="scientific">Streptomyces zhihengii</name>
    <dbReference type="NCBI Taxonomy" id="1818004"/>
    <lineage>
        <taxon>Bacteria</taxon>
        <taxon>Bacillati</taxon>
        <taxon>Actinomycetota</taxon>
        <taxon>Actinomycetes</taxon>
        <taxon>Kitasatosporales</taxon>
        <taxon>Streptomycetaceae</taxon>
        <taxon>Streptomyces</taxon>
    </lineage>
</organism>
<keyword evidence="1" id="KW-0614">Plasmid</keyword>
<dbReference type="RefSeq" id="WP_205378621.1">
    <property type="nucleotide sequence ID" value="NZ_JAFEJA010000003.1"/>
</dbReference>
<evidence type="ECO:0008006" key="3">
    <source>
        <dbReference type="Google" id="ProtNLM"/>
    </source>
</evidence>
<comment type="caution">
    <text evidence="1">The sequence shown here is derived from an EMBL/GenBank/DDBJ whole genome shotgun (WGS) entry which is preliminary data.</text>
</comment>
<gene>
    <name evidence="1" type="ORF">JE024_38380</name>
</gene>
<dbReference type="Proteomes" id="UP000664109">
    <property type="component" value="Unassembled WGS sequence"/>
</dbReference>
<evidence type="ECO:0000313" key="1">
    <source>
        <dbReference type="EMBL" id="MBM9624426.1"/>
    </source>
</evidence>
<reference evidence="1 2" key="1">
    <citation type="journal article" date="2016" name="Arch. Microbiol.">
        <title>Streptomyces zhihengii sp. nov., isolated from rhizospheric soil of Psammosilene tunicoides.</title>
        <authorList>
            <person name="Huang M.J."/>
            <person name="Fei J.J."/>
            <person name="Salam N."/>
            <person name="Kim C.J."/>
            <person name="Hozzein W.N."/>
            <person name="Xiao M."/>
            <person name="Huang H.Q."/>
            <person name="Li W.J."/>
        </authorList>
    </citation>
    <scope>NUCLEOTIDE SEQUENCE [LARGE SCALE GENOMIC DNA]</scope>
    <source>
        <strain evidence="1 2">YIM T102</strain>
    </source>
</reference>
<keyword evidence="2" id="KW-1185">Reference proteome</keyword>
<sequence length="170" mass="19184">MLEKALDPLVPYPGSTEVPWKSRCKKCEMVLDPGPTLHNIRGSQGGCGFCAERGIDPSKPGYLYLVVHDGHQALKWGIANLEQRLAQHLSQHWRLVARWNFDLTRDAWAFERQIKAWVRGQGIPKALAADQMKYRGHTETAYLSDMTLQLLSAYIESLTGRCPESPKPRG</sequence>
<name>A0ABS2V3K6_9ACTN</name>
<proteinExistence type="predicted"/>
<accession>A0ABS2V3K6</accession>